<dbReference type="PRINTS" id="PR00081">
    <property type="entry name" value="GDHRDH"/>
</dbReference>
<reference evidence="5" key="1">
    <citation type="journal article" date="2020" name="Stud. Mycol.">
        <title>101 Dothideomycetes genomes: a test case for predicting lifestyles and emergence of pathogens.</title>
        <authorList>
            <person name="Haridas S."/>
            <person name="Albert R."/>
            <person name="Binder M."/>
            <person name="Bloem J."/>
            <person name="Labutti K."/>
            <person name="Salamov A."/>
            <person name="Andreopoulos B."/>
            <person name="Baker S."/>
            <person name="Barry K."/>
            <person name="Bills G."/>
            <person name="Bluhm B."/>
            <person name="Cannon C."/>
            <person name="Castanera R."/>
            <person name="Culley D."/>
            <person name="Daum C."/>
            <person name="Ezra D."/>
            <person name="Gonzalez J."/>
            <person name="Henrissat B."/>
            <person name="Kuo A."/>
            <person name="Liang C."/>
            <person name="Lipzen A."/>
            <person name="Lutzoni F."/>
            <person name="Magnuson J."/>
            <person name="Mondo S."/>
            <person name="Nolan M."/>
            <person name="Ohm R."/>
            <person name="Pangilinan J."/>
            <person name="Park H.-J."/>
            <person name="Ramirez L."/>
            <person name="Alfaro M."/>
            <person name="Sun H."/>
            <person name="Tritt A."/>
            <person name="Yoshinaga Y."/>
            <person name="Zwiers L.-H."/>
            <person name="Turgeon B."/>
            <person name="Goodwin S."/>
            <person name="Spatafora J."/>
            <person name="Crous P."/>
            <person name="Grigoriev I."/>
        </authorList>
    </citation>
    <scope>NUCLEOTIDE SEQUENCE</scope>
    <source>
        <strain evidence="5">CBS 130266</strain>
    </source>
</reference>
<dbReference type="Gene3D" id="3.40.50.720">
    <property type="entry name" value="NAD(P)-binding Rossmann-like Domain"/>
    <property type="match status" value="1"/>
</dbReference>
<dbReference type="OrthoDB" id="47007at2759"/>
<dbReference type="PANTHER" id="PTHR48107:SF7">
    <property type="entry name" value="RE15974P"/>
    <property type="match status" value="1"/>
</dbReference>
<comment type="caution">
    <text evidence="5">The sequence shown here is derived from an EMBL/GenBank/DDBJ whole genome shotgun (WGS) entry which is preliminary data.</text>
</comment>
<keyword evidence="2" id="KW-0521">NADP</keyword>
<dbReference type="InterPro" id="IPR057326">
    <property type="entry name" value="KR_dom"/>
</dbReference>
<comment type="similarity">
    <text evidence="1">Belongs to the short-chain dehydrogenases/reductases (SDR) family.</text>
</comment>
<dbReference type="InterPro" id="IPR020904">
    <property type="entry name" value="Sc_DH/Rdtase_CS"/>
</dbReference>
<protein>
    <submittedName>
        <fullName evidence="5">Dehydrogenase with different specificitie</fullName>
    </submittedName>
</protein>
<dbReference type="GO" id="GO:0016614">
    <property type="term" value="F:oxidoreductase activity, acting on CH-OH group of donors"/>
    <property type="evidence" value="ECO:0007669"/>
    <property type="project" value="UniProtKB-ARBA"/>
</dbReference>
<dbReference type="PANTHER" id="PTHR48107">
    <property type="entry name" value="NADPH-DEPENDENT ALDEHYDE REDUCTASE-LIKE PROTEIN, CHLOROPLASTIC-RELATED"/>
    <property type="match status" value="1"/>
</dbReference>
<evidence type="ECO:0000256" key="3">
    <source>
        <dbReference type="ARBA" id="ARBA00023002"/>
    </source>
</evidence>
<dbReference type="SUPFAM" id="SSF51735">
    <property type="entry name" value="NAD(P)-binding Rossmann-fold domains"/>
    <property type="match status" value="1"/>
</dbReference>
<keyword evidence="3" id="KW-0560">Oxidoreductase</keyword>
<evidence type="ECO:0000256" key="1">
    <source>
        <dbReference type="ARBA" id="ARBA00006484"/>
    </source>
</evidence>
<evidence type="ECO:0000256" key="2">
    <source>
        <dbReference type="ARBA" id="ARBA00022857"/>
    </source>
</evidence>
<dbReference type="FunFam" id="3.40.50.720:FF:000374">
    <property type="entry name" value="3-oxoacyl-(Acyl-carrier-protein) reductase"/>
    <property type="match status" value="1"/>
</dbReference>
<name>A0A9P4NQ75_9PEZI</name>
<evidence type="ECO:0000313" key="5">
    <source>
        <dbReference type="EMBL" id="KAF2429662.1"/>
    </source>
</evidence>
<dbReference type="InterPro" id="IPR002347">
    <property type="entry name" value="SDR_fam"/>
</dbReference>
<organism evidence="5 6">
    <name type="scientific">Tothia fuscella</name>
    <dbReference type="NCBI Taxonomy" id="1048955"/>
    <lineage>
        <taxon>Eukaryota</taxon>
        <taxon>Fungi</taxon>
        <taxon>Dikarya</taxon>
        <taxon>Ascomycota</taxon>
        <taxon>Pezizomycotina</taxon>
        <taxon>Dothideomycetes</taxon>
        <taxon>Pleosporomycetidae</taxon>
        <taxon>Venturiales</taxon>
        <taxon>Cylindrosympodiaceae</taxon>
        <taxon>Tothia</taxon>
    </lineage>
</organism>
<dbReference type="InterPro" id="IPR036291">
    <property type="entry name" value="NAD(P)-bd_dom_sf"/>
</dbReference>
<dbReference type="AlphaFoldDB" id="A0A9P4NQ75"/>
<dbReference type="Proteomes" id="UP000800235">
    <property type="component" value="Unassembled WGS sequence"/>
</dbReference>
<gene>
    <name evidence="5" type="ORF">EJ08DRAFT_635142</name>
</gene>
<dbReference type="Pfam" id="PF13561">
    <property type="entry name" value="adh_short_C2"/>
    <property type="match status" value="1"/>
</dbReference>
<dbReference type="PRINTS" id="PR00080">
    <property type="entry name" value="SDRFAMILY"/>
</dbReference>
<dbReference type="EMBL" id="MU007045">
    <property type="protein sequence ID" value="KAF2429662.1"/>
    <property type="molecule type" value="Genomic_DNA"/>
</dbReference>
<keyword evidence="6" id="KW-1185">Reference proteome</keyword>
<sequence length="260" mass="27279">MAVEHSAPQNLKGKVAIVTGASRGIGAGIALELARRGANVVVTWTSESSTKSVEELISKIESIGNGASAIGVRANLKELGAIEMILAATTKAFDEYIDILVNNAGIEMVKDLKDLTPEDFSNVFDINVRATFFMTKAVLPHLRSPGRIINITSVGARGGYASVSAYCASKAAVEGFTRALAMEIGEQGHTVNAVEPGPTDTDMIAKIPQDLVERQKGMTAVGKRLGTVEDVALVVALLAGEESRWISGQSISASGGFSMM</sequence>
<accession>A0A9P4NQ75</accession>
<dbReference type="SMART" id="SM00822">
    <property type="entry name" value="PKS_KR"/>
    <property type="match status" value="1"/>
</dbReference>
<evidence type="ECO:0000259" key="4">
    <source>
        <dbReference type="SMART" id="SM00822"/>
    </source>
</evidence>
<proteinExistence type="inferred from homology"/>
<evidence type="ECO:0000313" key="6">
    <source>
        <dbReference type="Proteomes" id="UP000800235"/>
    </source>
</evidence>
<dbReference type="PROSITE" id="PS00061">
    <property type="entry name" value="ADH_SHORT"/>
    <property type="match status" value="1"/>
</dbReference>
<feature type="domain" description="Ketoreductase" evidence="4">
    <location>
        <begin position="14"/>
        <end position="197"/>
    </location>
</feature>